<sequence length="192" mass="22200">MKWEATRTKTPKRKRRNQETIAYLALDYSMHIHLRQDRKANCLLMHSAYAGFWVYSFQFSRDEDNMLRPCQELRHGLVQRKDNSEHDILKSRVLLNWGNINFDSGHQSPGERSHSPLQMDTNHQVREATHHFKVIVFQAYSKSKHATINRRPGRLMGNRGHVEPVSGTHARGGRALRRAGCACGFVRGGLTR</sequence>
<protein>
    <submittedName>
        <fullName evidence="2">Uncharacterized protein</fullName>
    </submittedName>
</protein>
<dbReference type="Proteomes" id="UP000317650">
    <property type="component" value="Chromosome 8"/>
</dbReference>
<evidence type="ECO:0000256" key="1">
    <source>
        <dbReference type="SAM" id="MobiDB-lite"/>
    </source>
</evidence>
<comment type="caution">
    <text evidence="2">The sequence shown here is derived from an EMBL/GenBank/DDBJ whole genome shotgun (WGS) entry which is preliminary data.</text>
</comment>
<keyword evidence="3" id="KW-1185">Reference proteome</keyword>
<evidence type="ECO:0000313" key="3">
    <source>
        <dbReference type="Proteomes" id="UP000317650"/>
    </source>
</evidence>
<accession>A0A4S8K4S6</accession>
<proteinExistence type="predicted"/>
<dbReference type="AlphaFoldDB" id="A0A4S8K4S6"/>
<reference evidence="2 3" key="1">
    <citation type="journal article" date="2019" name="Nat. Plants">
        <title>Genome sequencing of Musa balbisiana reveals subgenome evolution and function divergence in polyploid bananas.</title>
        <authorList>
            <person name="Yao X."/>
        </authorList>
    </citation>
    <scope>NUCLEOTIDE SEQUENCE [LARGE SCALE GENOMIC DNA]</scope>
    <source>
        <strain evidence="3">cv. DH-PKW</strain>
        <tissue evidence="2">Leaves</tissue>
    </source>
</reference>
<feature type="region of interest" description="Disordered" evidence="1">
    <location>
        <begin position="150"/>
        <end position="171"/>
    </location>
</feature>
<gene>
    <name evidence="2" type="ORF">C4D60_Mb08t18640</name>
</gene>
<name>A0A4S8K4S6_MUSBA</name>
<evidence type="ECO:0000313" key="2">
    <source>
        <dbReference type="EMBL" id="THU69839.1"/>
    </source>
</evidence>
<dbReference type="EMBL" id="PYDT01000002">
    <property type="protein sequence ID" value="THU69839.1"/>
    <property type="molecule type" value="Genomic_DNA"/>
</dbReference>
<organism evidence="2 3">
    <name type="scientific">Musa balbisiana</name>
    <name type="common">Banana</name>
    <dbReference type="NCBI Taxonomy" id="52838"/>
    <lineage>
        <taxon>Eukaryota</taxon>
        <taxon>Viridiplantae</taxon>
        <taxon>Streptophyta</taxon>
        <taxon>Embryophyta</taxon>
        <taxon>Tracheophyta</taxon>
        <taxon>Spermatophyta</taxon>
        <taxon>Magnoliopsida</taxon>
        <taxon>Liliopsida</taxon>
        <taxon>Zingiberales</taxon>
        <taxon>Musaceae</taxon>
        <taxon>Musa</taxon>
    </lineage>
</organism>